<dbReference type="Proteomes" id="UP000250918">
    <property type="component" value="Unassembled WGS sequence"/>
</dbReference>
<organism evidence="8 9">
    <name type="scientific">candidate division GN15 bacterium</name>
    <dbReference type="NCBI Taxonomy" id="2072418"/>
    <lineage>
        <taxon>Bacteria</taxon>
        <taxon>candidate division GN15</taxon>
    </lineage>
</organism>
<comment type="caution">
    <text evidence="8">The sequence shown here is derived from an EMBL/GenBank/DDBJ whole genome shotgun (WGS) entry which is preliminary data.</text>
</comment>
<keyword evidence="4" id="KW-0969">Cilium</keyword>
<evidence type="ECO:0000313" key="9">
    <source>
        <dbReference type="Proteomes" id="UP000250918"/>
    </source>
</evidence>
<evidence type="ECO:0000313" key="8">
    <source>
        <dbReference type="EMBL" id="PWB76473.1"/>
    </source>
</evidence>
<dbReference type="InterPro" id="IPR013783">
    <property type="entry name" value="Ig-like_fold"/>
</dbReference>
<dbReference type="Pfam" id="PF22544">
    <property type="entry name" value="HYDIN_VesB_CFA65-like_Ig"/>
    <property type="match status" value="1"/>
</dbReference>
<protein>
    <recommendedName>
        <fullName evidence="7">HYDIN/VesB/CFA65-like Ig-like domain-containing protein</fullName>
    </recommendedName>
</protein>
<evidence type="ECO:0000256" key="3">
    <source>
        <dbReference type="ARBA" id="ARBA00022490"/>
    </source>
</evidence>
<evidence type="ECO:0000256" key="5">
    <source>
        <dbReference type="ARBA" id="ARBA00023273"/>
    </source>
</evidence>
<dbReference type="GO" id="GO:0005737">
    <property type="term" value="C:cytoplasm"/>
    <property type="evidence" value="ECO:0007669"/>
    <property type="project" value="UniProtKB-SubCell"/>
</dbReference>
<proteinExistence type="predicted"/>
<feature type="domain" description="HYDIN/VesB/CFA65-like Ig-like" evidence="7">
    <location>
        <begin position="47"/>
        <end position="129"/>
    </location>
</feature>
<keyword evidence="5" id="KW-0966">Cell projection</keyword>
<evidence type="ECO:0000259" key="7">
    <source>
        <dbReference type="Pfam" id="PF22544"/>
    </source>
</evidence>
<dbReference type="Gene3D" id="2.60.40.10">
    <property type="entry name" value="Immunoglobulins"/>
    <property type="match status" value="1"/>
</dbReference>
<keyword evidence="3" id="KW-0963">Cytoplasm</keyword>
<accession>A0A855XE55</accession>
<comment type="subcellular location">
    <subcellularLocation>
        <location evidence="1">Cell projection</location>
        <location evidence="1">Cilium</location>
    </subcellularLocation>
    <subcellularLocation>
        <location evidence="2">Cytoplasm</location>
    </subcellularLocation>
</comment>
<gene>
    <name evidence="8" type="ORF">C3F09_00465</name>
</gene>
<dbReference type="EMBL" id="PQAP01000001">
    <property type="protein sequence ID" value="PWB76473.1"/>
    <property type="molecule type" value="Genomic_DNA"/>
</dbReference>
<feature type="signal peptide" evidence="6">
    <location>
        <begin position="1"/>
        <end position="40"/>
    </location>
</feature>
<reference evidence="8 9" key="1">
    <citation type="journal article" date="2018" name="ISME J.">
        <title>A methanotrophic archaeon couples anaerobic oxidation of methane to Fe(III) reduction.</title>
        <authorList>
            <person name="Cai C."/>
            <person name="Leu A.O."/>
            <person name="Xie G.J."/>
            <person name="Guo J."/>
            <person name="Feng Y."/>
            <person name="Zhao J.X."/>
            <person name="Tyson G.W."/>
            <person name="Yuan Z."/>
            <person name="Hu S."/>
        </authorList>
    </citation>
    <scope>NUCLEOTIDE SEQUENCE [LARGE SCALE GENOMIC DNA]</scope>
    <source>
        <strain evidence="8">FeB_12</strain>
    </source>
</reference>
<evidence type="ECO:0000256" key="4">
    <source>
        <dbReference type="ARBA" id="ARBA00023069"/>
    </source>
</evidence>
<feature type="chain" id="PRO_5033064454" description="HYDIN/VesB/CFA65-like Ig-like domain-containing protein" evidence="6">
    <location>
        <begin position="41"/>
        <end position="248"/>
    </location>
</feature>
<dbReference type="AlphaFoldDB" id="A0A855XE55"/>
<keyword evidence="6" id="KW-0732">Signal</keyword>
<evidence type="ECO:0000256" key="2">
    <source>
        <dbReference type="ARBA" id="ARBA00004496"/>
    </source>
</evidence>
<dbReference type="InterPro" id="IPR053879">
    <property type="entry name" value="HYDIN_VesB_CFA65-like_Ig"/>
</dbReference>
<name>A0A855XE55_9BACT</name>
<sequence>MMSGCANMGSCLLSKGKRSHCWAVAALALAFTFSWTTSFAAGSALRASDNGFDFGHAGIDFKLFHTVVLRNEGAKDITLRSANVPCECTSVQIMDTLLKPGESTSVRISLDTYSLFGPNTKQFSIQTSDPNIPKFEYPYTCTVGQWPQGLKPDPINLFFLPGHKTKKVSIPNPALDKVTVTLVDQADPVYTVAIARPEARKGERAEVEVTPKEGLRPGTYFSSFRLRLDRSDGAGPVLLNIPVKIVRY</sequence>
<evidence type="ECO:0000256" key="6">
    <source>
        <dbReference type="SAM" id="SignalP"/>
    </source>
</evidence>
<evidence type="ECO:0000256" key="1">
    <source>
        <dbReference type="ARBA" id="ARBA00004138"/>
    </source>
</evidence>